<dbReference type="SUPFAM" id="SSF109998">
    <property type="entry name" value="Triger factor/SurA peptide-binding domain-like"/>
    <property type="match status" value="1"/>
</dbReference>
<dbReference type="InterPro" id="IPR046357">
    <property type="entry name" value="PPIase_dom_sf"/>
</dbReference>
<dbReference type="PROSITE" id="PS50198">
    <property type="entry name" value="PPIC_PPIASE_2"/>
    <property type="match status" value="2"/>
</dbReference>
<dbReference type="InterPro" id="IPR050245">
    <property type="entry name" value="PrsA_foldase"/>
</dbReference>
<dbReference type="Pfam" id="PF00639">
    <property type="entry name" value="Rotamase"/>
    <property type="match status" value="2"/>
</dbReference>
<gene>
    <name evidence="3" type="ORF">ACFFU9_06760</name>
</gene>
<comment type="caution">
    <text evidence="3">The sequence shown here is derived from an EMBL/GenBank/DDBJ whole genome shotgun (WGS) entry which is preliminary data.</text>
</comment>
<dbReference type="InterPro" id="IPR000297">
    <property type="entry name" value="PPIase_PpiC"/>
</dbReference>
<dbReference type="PANTHER" id="PTHR47245:SF2">
    <property type="entry name" value="PEPTIDYL-PROLYL CIS-TRANS ISOMERASE HP_0175-RELATED"/>
    <property type="match status" value="1"/>
</dbReference>
<keyword evidence="4" id="KW-1185">Reference proteome</keyword>
<evidence type="ECO:0000313" key="4">
    <source>
        <dbReference type="Proteomes" id="UP001589585"/>
    </source>
</evidence>
<feature type="domain" description="PpiC" evidence="2">
    <location>
        <begin position="122"/>
        <end position="221"/>
    </location>
</feature>
<name>A0ABV5FAN2_9FLAO</name>
<evidence type="ECO:0000256" key="1">
    <source>
        <dbReference type="PROSITE-ProRule" id="PRU00278"/>
    </source>
</evidence>
<reference evidence="3 4" key="1">
    <citation type="submission" date="2024-09" db="EMBL/GenBank/DDBJ databases">
        <authorList>
            <person name="Sun Q."/>
            <person name="Mori K."/>
        </authorList>
    </citation>
    <scope>NUCLEOTIDE SEQUENCE [LARGE SCALE GENOMIC DNA]</scope>
    <source>
        <strain evidence="3 4">CECT 8622</strain>
    </source>
</reference>
<dbReference type="PANTHER" id="PTHR47245">
    <property type="entry name" value="PEPTIDYLPROLYL ISOMERASE"/>
    <property type="match status" value="1"/>
</dbReference>
<dbReference type="Gene3D" id="3.10.50.40">
    <property type="match status" value="2"/>
</dbReference>
<sequence>MDLKYILTFLLVCFLLQIKAQTVDKTVLFTIDDAPVYTSEFLRVYNKNLDLVQDESQKDVDAYLSLFINYKLKLKEARTLGLDTNSTYLNELESYRKQLVKSFLTDSKVTDALVKEAYERISHEVNANHILVRVSENASPKDTLEAYNKAIKLRERALKEGFEVVRKDVHNGQTVFGEVLGYFNGFKMVYEFEDVAYNTEVGAISMPFRTRFGYHFIKVFDVRKSRGEVTVAHIMINKVQADTTAGTAKSRINEIYKKIQQGEDFESLAKQFSEDKNSAVKGGIMPAFTGGQLSAPEFEDAAFSLKAKGDVSAPVQSKFGWHIIKLYDKKAMPAFENMVSELETKIKRDDRSKVIDNALVSKLKEEYQIQDVGPDLEYFVSILNDDYYSRTWKLPTDFDGTKPLIAIKEKQVTYNDFAEFLLESQGHIKAKLDFERLVAQEYNAFLEKRLKQYKEGNLEKENAEFAHTLNEYREGLLLFDLMESAIWNVYKTDSIAIKAFYESHKKNYLLPERVDAVIASSANKRVVKKIGKLLEGHMLPEQIKNLVNADDEVNVVFTSGIFEKGHQALPSRYTFEKGISKAYKHNNAFVLVQAKEVFPEGLKTFDEAKGHVISDYQTAKENDWIERLKEKYKIIINQDALKRVKAQIKKQ</sequence>
<dbReference type="EMBL" id="JBHMFC010000021">
    <property type="protein sequence ID" value="MFB9056444.1"/>
    <property type="molecule type" value="Genomic_DNA"/>
</dbReference>
<keyword evidence="1" id="KW-0697">Rotamase</keyword>
<dbReference type="GO" id="GO:0003755">
    <property type="term" value="F:peptidyl-prolyl cis-trans isomerase activity"/>
    <property type="evidence" value="ECO:0007669"/>
    <property type="project" value="UniProtKB-EC"/>
</dbReference>
<accession>A0ABV5FAN2</accession>
<organism evidence="3 4">
    <name type="scientific">Mariniflexile ostreae</name>
    <dbReference type="NCBI Taxonomy" id="1520892"/>
    <lineage>
        <taxon>Bacteria</taxon>
        <taxon>Pseudomonadati</taxon>
        <taxon>Bacteroidota</taxon>
        <taxon>Flavobacteriia</taxon>
        <taxon>Flavobacteriales</taxon>
        <taxon>Flavobacteriaceae</taxon>
        <taxon>Mariniflexile</taxon>
    </lineage>
</organism>
<dbReference type="Proteomes" id="UP001589585">
    <property type="component" value="Unassembled WGS sequence"/>
</dbReference>
<evidence type="ECO:0000259" key="2">
    <source>
        <dbReference type="PROSITE" id="PS50198"/>
    </source>
</evidence>
<keyword evidence="1 3" id="KW-0413">Isomerase</keyword>
<feature type="domain" description="PpiC" evidence="2">
    <location>
        <begin position="226"/>
        <end position="328"/>
    </location>
</feature>
<protein>
    <submittedName>
        <fullName evidence="3">Peptidylprolyl isomerase</fullName>
        <ecNumber evidence="3">5.2.1.8</ecNumber>
    </submittedName>
</protein>
<dbReference type="RefSeq" id="WP_379860640.1">
    <property type="nucleotide sequence ID" value="NZ_JBHMFC010000021.1"/>
</dbReference>
<evidence type="ECO:0000313" key="3">
    <source>
        <dbReference type="EMBL" id="MFB9056444.1"/>
    </source>
</evidence>
<dbReference type="EC" id="5.2.1.8" evidence="3"/>
<proteinExistence type="predicted"/>
<dbReference type="InterPro" id="IPR027304">
    <property type="entry name" value="Trigger_fact/SurA_dom_sf"/>
</dbReference>
<dbReference type="SUPFAM" id="SSF54534">
    <property type="entry name" value="FKBP-like"/>
    <property type="match status" value="2"/>
</dbReference>